<keyword evidence="3" id="KW-1185">Reference proteome</keyword>
<evidence type="ECO:0000256" key="1">
    <source>
        <dbReference type="SAM" id="Phobius"/>
    </source>
</evidence>
<keyword evidence="1" id="KW-0472">Membrane</keyword>
<reference evidence="2 3" key="1">
    <citation type="submission" date="2021-06" db="EMBL/GenBank/DDBJ databases">
        <authorList>
            <person name="Palmer J.M."/>
        </authorList>
    </citation>
    <scope>NUCLEOTIDE SEQUENCE [LARGE SCALE GENOMIC DNA]</scope>
    <source>
        <strain evidence="3">if_2019</strain>
        <tissue evidence="2">Muscle</tissue>
    </source>
</reference>
<feature type="transmembrane region" description="Helical" evidence="1">
    <location>
        <begin position="17"/>
        <end position="35"/>
    </location>
</feature>
<dbReference type="EMBL" id="JAHRIQ010004800">
    <property type="protein sequence ID" value="MEQ2222901.1"/>
    <property type="molecule type" value="Genomic_DNA"/>
</dbReference>
<gene>
    <name evidence="2" type="ORF">ILYODFUR_031237</name>
</gene>
<evidence type="ECO:0000313" key="3">
    <source>
        <dbReference type="Proteomes" id="UP001482620"/>
    </source>
</evidence>
<keyword evidence="1" id="KW-0812">Transmembrane</keyword>
<protein>
    <submittedName>
        <fullName evidence="2">Uncharacterized protein</fullName>
    </submittedName>
</protein>
<evidence type="ECO:0000313" key="2">
    <source>
        <dbReference type="EMBL" id="MEQ2222901.1"/>
    </source>
</evidence>
<feature type="transmembrane region" description="Helical" evidence="1">
    <location>
        <begin position="80"/>
        <end position="101"/>
    </location>
</feature>
<organism evidence="2 3">
    <name type="scientific">Ilyodon furcidens</name>
    <name type="common">goldbreast splitfin</name>
    <dbReference type="NCBI Taxonomy" id="33524"/>
    <lineage>
        <taxon>Eukaryota</taxon>
        <taxon>Metazoa</taxon>
        <taxon>Chordata</taxon>
        <taxon>Craniata</taxon>
        <taxon>Vertebrata</taxon>
        <taxon>Euteleostomi</taxon>
        <taxon>Actinopterygii</taxon>
        <taxon>Neopterygii</taxon>
        <taxon>Teleostei</taxon>
        <taxon>Neoteleostei</taxon>
        <taxon>Acanthomorphata</taxon>
        <taxon>Ovalentaria</taxon>
        <taxon>Atherinomorphae</taxon>
        <taxon>Cyprinodontiformes</taxon>
        <taxon>Goodeidae</taxon>
        <taxon>Ilyodon</taxon>
    </lineage>
</organism>
<sequence>MGTHCTPEDLTKTLPRPSLSCLVYAITVLIMYNSLEESFRKRKSNLNAQLSQRTSHTPGRFRSKNIFIQIRRLKKIINIYWFYSNRSLPVGVLGSVCVFVFCLHFCFQFPDGAGVSQVCWVTGATDLLIALEEYLSRRLPALRCQSVCLQW</sequence>
<name>A0ABV0SR11_9TELE</name>
<proteinExistence type="predicted"/>
<accession>A0ABV0SR11</accession>
<comment type="caution">
    <text evidence="2">The sequence shown here is derived from an EMBL/GenBank/DDBJ whole genome shotgun (WGS) entry which is preliminary data.</text>
</comment>
<keyword evidence="1" id="KW-1133">Transmembrane helix</keyword>
<dbReference type="Proteomes" id="UP001482620">
    <property type="component" value="Unassembled WGS sequence"/>
</dbReference>